<gene>
    <name evidence="1" type="ORF">SAMN02787073_3275</name>
</gene>
<accession>A0A1M5G9M6</accession>
<dbReference type="AlphaFoldDB" id="A0A1M5G9M6"/>
<evidence type="ECO:0000313" key="2">
    <source>
        <dbReference type="Proteomes" id="UP000184108"/>
    </source>
</evidence>
<protein>
    <submittedName>
        <fullName evidence="1">Uncharacterized protein</fullName>
    </submittedName>
</protein>
<name>A0A1M5G9M6_9FLAO</name>
<evidence type="ECO:0000313" key="1">
    <source>
        <dbReference type="EMBL" id="SHG00161.1"/>
    </source>
</evidence>
<dbReference type="Proteomes" id="UP000184108">
    <property type="component" value="Unassembled WGS sequence"/>
</dbReference>
<dbReference type="EMBL" id="FQVE01000004">
    <property type="protein sequence ID" value="SHG00161.1"/>
    <property type="molecule type" value="Genomic_DNA"/>
</dbReference>
<reference evidence="2" key="1">
    <citation type="submission" date="2016-11" db="EMBL/GenBank/DDBJ databases">
        <authorList>
            <person name="Varghese N."/>
            <person name="Submissions S."/>
        </authorList>
    </citation>
    <scope>NUCLEOTIDE SEQUENCE [LARGE SCALE GENOMIC DNA]</scope>
    <source>
        <strain evidence="2">YR203</strain>
    </source>
</reference>
<proteinExistence type="predicted"/>
<sequence length="243" mass="28387">MHKKVTTLNSFFLYLLVSVQFLMVPLNLNAQKHHSTDHPGIHGMVLFGEHEQYASHLPLFYSPHDYQIILKVKLDSSAEQAYINDRKTTPTELYTIEPEKFVLPEIMNDIHSFKANLYRGHFERGGQLILQNVTVQIEKVAYFKKLIPTQNQKEPFRYMLFGNKQEQFMVHQILNRPEFDEILSVQVSDVKTKSKLDEGEVLTISLPAETIKPYPWKFNTESKIGTIKMNVLKQIYLEFDDLK</sequence>
<organism evidence="1 2">
    <name type="scientific">Chryseobacterium vrystaatense</name>
    <dbReference type="NCBI Taxonomy" id="307480"/>
    <lineage>
        <taxon>Bacteria</taxon>
        <taxon>Pseudomonadati</taxon>
        <taxon>Bacteroidota</taxon>
        <taxon>Flavobacteriia</taxon>
        <taxon>Flavobacteriales</taxon>
        <taxon>Weeksellaceae</taxon>
        <taxon>Chryseobacterium group</taxon>
        <taxon>Chryseobacterium</taxon>
    </lineage>
</organism>